<protein>
    <submittedName>
        <fullName evidence="1">Uncharacterized protein</fullName>
    </submittedName>
</protein>
<name>A0A382CJH8_9ZZZZ</name>
<dbReference type="EMBL" id="UINC01034637">
    <property type="protein sequence ID" value="SVB25791.1"/>
    <property type="molecule type" value="Genomic_DNA"/>
</dbReference>
<dbReference type="AlphaFoldDB" id="A0A382CJH8"/>
<accession>A0A382CJH8</accession>
<sequence>MIKPQTNHKQSWVEKPQTDVITFNHEKAFRDLGSGFVDF</sequence>
<evidence type="ECO:0000313" key="1">
    <source>
        <dbReference type="EMBL" id="SVB25791.1"/>
    </source>
</evidence>
<organism evidence="1">
    <name type="scientific">marine metagenome</name>
    <dbReference type="NCBI Taxonomy" id="408172"/>
    <lineage>
        <taxon>unclassified sequences</taxon>
        <taxon>metagenomes</taxon>
        <taxon>ecological metagenomes</taxon>
    </lineage>
</organism>
<reference evidence="1" key="1">
    <citation type="submission" date="2018-05" db="EMBL/GenBank/DDBJ databases">
        <authorList>
            <person name="Lanie J.A."/>
            <person name="Ng W.-L."/>
            <person name="Kazmierczak K.M."/>
            <person name="Andrzejewski T.M."/>
            <person name="Davidsen T.M."/>
            <person name="Wayne K.J."/>
            <person name="Tettelin H."/>
            <person name="Glass J.I."/>
            <person name="Rusch D."/>
            <person name="Podicherti R."/>
            <person name="Tsui H.-C.T."/>
            <person name="Winkler M.E."/>
        </authorList>
    </citation>
    <scope>NUCLEOTIDE SEQUENCE</scope>
</reference>
<proteinExistence type="predicted"/>
<gene>
    <name evidence="1" type="ORF">METZ01_LOCUS178645</name>
</gene>